<feature type="compositionally biased region" description="Polar residues" evidence="1">
    <location>
        <begin position="109"/>
        <end position="119"/>
    </location>
</feature>
<dbReference type="OrthoDB" id="2370938at2759"/>
<feature type="region of interest" description="Disordered" evidence="1">
    <location>
        <begin position="90"/>
        <end position="127"/>
    </location>
</feature>
<dbReference type="Proteomes" id="UP000789342">
    <property type="component" value="Unassembled WGS sequence"/>
</dbReference>
<comment type="caution">
    <text evidence="2">The sequence shown here is derived from an EMBL/GenBank/DDBJ whole genome shotgun (WGS) entry which is preliminary data.</text>
</comment>
<evidence type="ECO:0000313" key="2">
    <source>
        <dbReference type="EMBL" id="CAG8578485.1"/>
    </source>
</evidence>
<dbReference type="EMBL" id="CAJVPV010004762">
    <property type="protein sequence ID" value="CAG8578485.1"/>
    <property type="molecule type" value="Genomic_DNA"/>
</dbReference>
<keyword evidence="3" id="KW-1185">Reference proteome</keyword>
<evidence type="ECO:0000256" key="1">
    <source>
        <dbReference type="SAM" id="MobiDB-lite"/>
    </source>
</evidence>
<dbReference type="AlphaFoldDB" id="A0A9N9G1P6"/>
<evidence type="ECO:0000313" key="3">
    <source>
        <dbReference type="Proteomes" id="UP000789342"/>
    </source>
</evidence>
<reference evidence="2" key="1">
    <citation type="submission" date="2021-06" db="EMBL/GenBank/DDBJ databases">
        <authorList>
            <person name="Kallberg Y."/>
            <person name="Tangrot J."/>
            <person name="Rosling A."/>
        </authorList>
    </citation>
    <scope>NUCLEOTIDE SEQUENCE</scope>
    <source>
        <strain evidence="2">CL551</strain>
    </source>
</reference>
<name>A0A9N9G1P6_9GLOM</name>
<proteinExistence type="predicted"/>
<sequence>MVRVHGVDIRFAAQEPRPAESQHANVNEKASEEVKDFWEDNKLIQKLNILDKKRKLIEAEGVVNFLQTGNERLNDTSRVVHESQLNILERNEAKKSRNDEQEEAEDTNNRYPETVQTDESATDNKPYLLRKRRGNPFVVEDGDGTIIIDDVDELCFNDEEPANDHKIG</sequence>
<gene>
    <name evidence="2" type="ORF">AMORRO_LOCUS6798</name>
</gene>
<protein>
    <submittedName>
        <fullName evidence="2">6572_t:CDS:1</fullName>
    </submittedName>
</protein>
<feature type="compositionally biased region" description="Basic and acidic residues" evidence="1">
    <location>
        <begin position="90"/>
        <end position="99"/>
    </location>
</feature>
<accession>A0A9N9G1P6</accession>
<organism evidence="2 3">
    <name type="scientific">Acaulospora morrowiae</name>
    <dbReference type="NCBI Taxonomy" id="94023"/>
    <lineage>
        <taxon>Eukaryota</taxon>
        <taxon>Fungi</taxon>
        <taxon>Fungi incertae sedis</taxon>
        <taxon>Mucoromycota</taxon>
        <taxon>Glomeromycotina</taxon>
        <taxon>Glomeromycetes</taxon>
        <taxon>Diversisporales</taxon>
        <taxon>Acaulosporaceae</taxon>
        <taxon>Acaulospora</taxon>
    </lineage>
</organism>